<evidence type="ECO:0000256" key="2">
    <source>
        <dbReference type="ARBA" id="ARBA00022490"/>
    </source>
</evidence>
<comment type="subcellular location">
    <subcellularLocation>
        <location evidence="1">Cytoplasm</location>
    </subcellularLocation>
</comment>
<comment type="caution">
    <text evidence="5">The sequence shown here is derived from an EMBL/GenBank/DDBJ whole genome shotgun (WGS) entry which is preliminary data.</text>
</comment>
<evidence type="ECO:0000256" key="4">
    <source>
        <dbReference type="ARBA" id="ARBA00038223"/>
    </source>
</evidence>
<evidence type="ECO:0000313" key="6">
    <source>
        <dbReference type="Proteomes" id="UP000499080"/>
    </source>
</evidence>
<protein>
    <submittedName>
        <fullName evidence="5">Cytochrome c oxidase assembly protein COX19</fullName>
    </submittedName>
</protein>
<dbReference type="PANTHER" id="PTHR21107">
    <property type="entry name" value="CYTOCHROME C OXIDASE ASSEMBLY PROTEIN COX19"/>
    <property type="match status" value="1"/>
</dbReference>
<keyword evidence="6" id="KW-1185">Reference proteome</keyword>
<comment type="similarity">
    <text evidence="4">Belongs to the COX19 family.</text>
</comment>
<dbReference type="PANTHER" id="PTHR21107:SF2">
    <property type="entry name" value="CYTOCHROME C OXIDASE ASSEMBLY PROTEIN COX19"/>
    <property type="match status" value="1"/>
</dbReference>
<keyword evidence="2" id="KW-0963">Cytoplasm</keyword>
<proteinExistence type="inferred from homology"/>
<dbReference type="InterPro" id="IPR051383">
    <property type="entry name" value="COX19"/>
</dbReference>
<dbReference type="AlphaFoldDB" id="A0A4Y2Q2W0"/>
<dbReference type="GO" id="GO:0033617">
    <property type="term" value="P:mitochondrial respiratory chain complex IV assembly"/>
    <property type="evidence" value="ECO:0007669"/>
    <property type="project" value="TreeGrafter"/>
</dbReference>
<sequence length="186" mass="21392">MSQQPTFRAYSSPQALGKAVRKVKKSFPSSPRIKQAVMEKLASQIGLLIPSTKPQKKNGLSVKAFYYRDDVSRQLPGKKDYSLNLKNIQSQVKAEIENTIVMSSLTFQQKPFFPSPPDKGSFPLDHEGECKKQMLKYLLCLNQKENSYTECRNLSRDYLQCRMDKNLMAREDWDKLGFPEQQSEKS</sequence>
<dbReference type="OrthoDB" id="268594at2759"/>
<dbReference type="GO" id="GO:0005758">
    <property type="term" value="C:mitochondrial intermembrane space"/>
    <property type="evidence" value="ECO:0007669"/>
    <property type="project" value="TreeGrafter"/>
</dbReference>
<evidence type="ECO:0000256" key="3">
    <source>
        <dbReference type="ARBA" id="ARBA00023157"/>
    </source>
</evidence>
<dbReference type="EMBL" id="BGPR01012830">
    <property type="protein sequence ID" value="GBN57869.1"/>
    <property type="molecule type" value="Genomic_DNA"/>
</dbReference>
<keyword evidence="3" id="KW-1015">Disulfide bond</keyword>
<evidence type="ECO:0000313" key="5">
    <source>
        <dbReference type="EMBL" id="GBN57869.1"/>
    </source>
</evidence>
<dbReference type="PROSITE" id="PS51808">
    <property type="entry name" value="CHCH"/>
    <property type="match status" value="1"/>
</dbReference>
<reference evidence="5 6" key="1">
    <citation type="journal article" date="2019" name="Sci. Rep.">
        <title>Orb-weaving spider Araneus ventricosus genome elucidates the spidroin gene catalogue.</title>
        <authorList>
            <person name="Kono N."/>
            <person name="Nakamura H."/>
            <person name="Ohtoshi R."/>
            <person name="Moran D.A.P."/>
            <person name="Shinohara A."/>
            <person name="Yoshida Y."/>
            <person name="Fujiwara M."/>
            <person name="Mori M."/>
            <person name="Tomita M."/>
            <person name="Arakawa K."/>
        </authorList>
    </citation>
    <scope>NUCLEOTIDE SEQUENCE [LARGE SCALE GENOMIC DNA]</scope>
</reference>
<organism evidence="5 6">
    <name type="scientific">Araneus ventricosus</name>
    <name type="common">Orbweaver spider</name>
    <name type="synonym">Epeira ventricosa</name>
    <dbReference type="NCBI Taxonomy" id="182803"/>
    <lineage>
        <taxon>Eukaryota</taxon>
        <taxon>Metazoa</taxon>
        <taxon>Ecdysozoa</taxon>
        <taxon>Arthropoda</taxon>
        <taxon>Chelicerata</taxon>
        <taxon>Arachnida</taxon>
        <taxon>Araneae</taxon>
        <taxon>Araneomorphae</taxon>
        <taxon>Entelegynae</taxon>
        <taxon>Araneoidea</taxon>
        <taxon>Araneidae</taxon>
        <taxon>Araneus</taxon>
    </lineage>
</organism>
<gene>
    <name evidence="5" type="primary">COX19</name>
    <name evidence="5" type="ORF">AVEN_86402_1</name>
</gene>
<evidence type="ECO:0000256" key="1">
    <source>
        <dbReference type="ARBA" id="ARBA00004496"/>
    </source>
</evidence>
<accession>A0A4Y2Q2W0</accession>
<name>A0A4Y2Q2W0_ARAVE</name>
<dbReference type="Proteomes" id="UP000499080">
    <property type="component" value="Unassembled WGS sequence"/>
</dbReference>